<proteinExistence type="predicted"/>
<dbReference type="InterPro" id="IPR014729">
    <property type="entry name" value="Rossmann-like_a/b/a_fold"/>
</dbReference>
<dbReference type="PANTHER" id="PTHR46553:SF9">
    <property type="entry name" value="USPA DOMAIN-CONTAINING PROTEIN"/>
    <property type="match status" value="1"/>
</dbReference>
<dbReference type="PANTHER" id="PTHR46553">
    <property type="entry name" value="ADENINE NUCLEOTIDE ALPHA HYDROLASES-LIKE SUPERFAMILY PROTEIN"/>
    <property type="match status" value="1"/>
</dbReference>
<feature type="domain" description="UspA" evidence="1">
    <location>
        <begin position="8"/>
        <end position="159"/>
    </location>
</feature>
<dbReference type="SUPFAM" id="SSF52402">
    <property type="entry name" value="Adenine nucleotide alpha hydrolases-like"/>
    <property type="match status" value="1"/>
</dbReference>
<dbReference type="InterPro" id="IPR006015">
    <property type="entry name" value="Universal_stress_UspA"/>
</dbReference>
<reference evidence="2" key="1">
    <citation type="submission" date="2015-02" db="EMBL/GenBank/DDBJ databases">
        <title>A transcriptome of Wollemia nobilis - a relic of Gondwana.</title>
        <authorList>
            <person name="Chia J.Y."/>
            <person name="Leong Y.S."/>
            <person name="Abdul Karim S."/>
            <person name="Wan Azmi N."/>
            <person name="Hercus R."/>
            <person name="Croft L."/>
        </authorList>
    </citation>
    <scope>NUCLEOTIDE SEQUENCE</scope>
    <source>
        <strain evidence="2">MaeBrown</strain>
        <tissue evidence="2">Leaf</tissue>
    </source>
</reference>
<dbReference type="CDD" id="cd23659">
    <property type="entry name" value="USP_At3g01520-like"/>
    <property type="match status" value="1"/>
</dbReference>
<name>A0A0C9QNS5_9CONI</name>
<dbReference type="Gene3D" id="3.40.50.620">
    <property type="entry name" value="HUPs"/>
    <property type="match status" value="1"/>
</dbReference>
<organism evidence="2">
    <name type="scientific">Wollemia nobilis</name>
    <dbReference type="NCBI Taxonomy" id="56998"/>
    <lineage>
        <taxon>Eukaryota</taxon>
        <taxon>Viridiplantae</taxon>
        <taxon>Streptophyta</taxon>
        <taxon>Embryophyta</taxon>
        <taxon>Tracheophyta</taxon>
        <taxon>Spermatophyta</taxon>
        <taxon>Pinopsida</taxon>
        <taxon>Pinidae</taxon>
        <taxon>Conifers II</taxon>
        <taxon>Araucariales</taxon>
        <taxon>Araucariaceae</taxon>
        <taxon>Wollemia</taxon>
    </lineage>
</organism>
<protein>
    <submittedName>
        <fullName evidence="2">TSA: Wollemia nobilis Ref_Wollemi_Transcript_15672_657 transcribed RNA sequence</fullName>
    </submittedName>
</protein>
<dbReference type="PRINTS" id="PR01438">
    <property type="entry name" value="UNVRSLSTRESS"/>
</dbReference>
<dbReference type="InterPro" id="IPR006016">
    <property type="entry name" value="UspA"/>
</dbReference>
<dbReference type="EMBL" id="GCHU01015584">
    <property type="protein sequence ID" value="JAG86385.1"/>
    <property type="molecule type" value="Transcribed_RNA"/>
</dbReference>
<dbReference type="AlphaFoldDB" id="A0A0C9QNS5"/>
<sequence>MEAEKSGRRIMIAVDESEESMYALQWAMDHLVAPEKSKGETHFVGLDRLVIVHAENQMALTGQVALTPHVLEVIERRQKLNTERVLSRAKAICEGCNVNLETKMVNGDPRYAICEAAEKLKVNLLVIGSRGHGAIRRAVIGSVSNYCAHHAKCPVLIVKKQNS</sequence>
<evidence type="ECO:0000313" key="2">
    <source>
        <dbReference type="EMBL" id="JAG86385.1"/>
    </source>
</evidence>
<evidence type="ECO:0000259" key="1">
    <source>
        <dbReference type="Pfam" id="PF00582"/>
    </source>
</evidence>
<dbReference type="Pfam" id="PF00582">
    <property type="entry name" value="Usp"/>
    <property type="match status" value="1"/>
</dbReference>
<accession>A0A0C9QNS5</accession>